<dbReference type="InterPro" id="IPR016181">
    <property type="entry name" value="Acyl_CoA_acyltransferase"/>
</dbReference>
<dbReference type="AlphaFoldDB" id="A0A426U3A3"/>
<dbReference type="Proteomes" id="UP000280307">
    <property type="component" value="Unassembled WGS sequence"/>
</dbReference>
<sequence length="263" mass="28759">MGKPRMALTPCPLSHVVGEGGRHRDSWRCNAILARRRILCAFVLENPSLFDKHCPMAIPMLTLRPAQATDGLALAALIVQLFQSEMPGVLRGAPDAQVALFRYMLEHELLSGVTGRYLALNEQEQVVGTASLRLGTDSATVPLPRHLLAVLRRSLGLGDSLRFAVALLRGSLSGETPLRHGEGYIYSVVVNGALRGQGVGGMMMAQLEATAREAGVHEALLRVLLTNRRAHNFYLRQGYQVIAQPAAWVRWFGAPSVLLRKQI</sequence>
<comment type="caution">
    <text evidence="4">The sequence shown here is derived from an EMBL/GenBank/DDBJ whole genome shotgun (WGS) entry which is preliminary data.</text>
</comment>
<dbReference type="InterPro" id="IPR000182">
    <property type="entry name" value="GNAT_dom"/>
</dbReference>
<dbReference type="EMBL" id="RSAS01000285">
    <property type="protein sequence ID" value="RRR74268.1"/>
    <property type="molecule type" value="Genomic_DNA"/>
</dbReference>
<gene>
    <name evidence="4" type="ORF">EI684_07455</name>
</gene>
<protein>
    <submittedName>
        <fullName evidence="4">GNAT family N-acetyltransferase</fullName>
    </submittedName>
</protein>
<dbReference type="Gene3D" id="3.40.630.30">
    <property type="match status" value="1"/>
</dbReference>
<dbReference type="InterPro" id="IPR050832">
    <property type="entry name" value="Bact_Acetyltransf"/>
</dbReference>
<evidence type="ECO:0000256" key="1">
    <source>
        <dbReference type="ARBA" id="ARBA00022679"/>
    </source>
</evidence>
<proteinExistence type="predicted"/>
<keyword evidence="2" id="KW-0012">Acyltransferase</keyword>
<name>A0A426U3A3_9CHLR</name>
<dbReference type="SUPFAM" id="SSF55729">
    <property type="entry name" value="Acyl-CoA N-acyltransferases (Nat)"/>
    <property type="match status" value="1"/>
</dbReference>
<dbReference type="CDD" id="cd04301">
    <property type="entry name" value="NAT_SF"/>
    <property type="match status" value="1"/>
</dbReference>
<dbReference type="Pfam" id="PF00583">
    <property type="entry name" value="Acetyltransf_1"/>
    <property type="match status" value="1"/>
</dbReference>
<reference evidence="4 5" key="1">
    <citation type="submission" date="2018-12" db="EMBL/GenBank/DDBJ databases">
        <title>Genome Sequence of Candidatus Viridilinea halotolerans isolated from saline sulfide-rich spring.</title>
        <authorList>
            <person name="Grouzdev D.S."/>
            <person name="Burganskaya E.I."/>
            <person name="Krutkina M.S."/>
            <person name="Sukhacheva M.V."/>
            <person name="Gorlenko V.M."/>
        </authorList>
    </citation>
    <scope>NUCLEOTIDE SEQUENCE [LARGE SCALE GENOMIC DNA]</scope>
    <source>
        <strain evidence="4">Chok-6</strain>
    </source>
</reference>
<dbReference type="GO" id="GO:0016747">
    <property type="term" value="F:acyltransferase activity, transferring groups other than amino-acyl groups"/>
    <property type="evidence" value="ECO:0007669"/>
    <property type="project" value="InterPro"/>
</dbReference>
<dbReference type="PANTHER" id="PTHR43877:SF2">
    <property type="entry name" value="AMINOALKYLPHOSPHONATE N-ACETYLTRANSFERASE-RELATED"/>
    <property type="match status" value="1"/>
</dbReference>
<evidence type="ECO:0000313" key="5">
    <source>
        <dbReference type="Proteomes" id="UP000280307"/>
    </source>
</evidence>
<evidence type="ECO:0000313" key="4">
    <source>
        <dbReference type="EMBL" id="RRR74268.1"/>
    </source>
</evidence>
<dbReference type="PROSITE" id="PS51186">
    <property type="entry name" value="GNAT"/>
    <property type="match status" value="1"/>
</dbReference>
<accession>A0A426U3A3</accession>
<evidence type="ECO:0000256" key="2">
    <source>
        <dbReference type="ARBA" id="ARBA00023315"/>
    </source>
</evidence>
<feature type="domain" description="N-acetyltransferase" evidence="3">
    <location>
        <begin position="61"/>
        <end position="263"/>
    </location>
</feature>
<organism evidence="4 5">
    <name type="scientific">Candidatus Viridilinea halotolerans</name>
    <dbReference type="NCBI Taxonomy" id="2491704"/>
    <lineage>
        <taxon>Bacteria</taxon>
        <taxon>Bacillati</taxon>
        <taxon>Chloroflexota</taxon>
        <taxon>Chloroflexia</taxon>
        <taxon>Chloroflexales</taxon>
        <taxon>Chloroflexineae</taxon>
        <taxon>Oscillochloridaceae</taxon>
        <taxon>Candidatus Viridilinea</taxon>
    </lineage>
</organism>
<keyword evidence="1 4" id="KW-0808">Transferase</keyword>
<evidence type="ECO:0000259" key="3">
    <source>
        <dbReference type="PROSITE" id="PS51186"/>
    </source>
</evidence>
<dbReference type="PANTHER" id="PTHR43877">
    <property type="entry name" value="AMINOALKYLPHOSPHONATE N-ACETYLTRANSFERASE-RELATED-RELATED"/>
    <property type="match status" value="1"/>
</dbReference>